<evidence type="ECO:0000256" key="5">
    <source>
        <dbReference type="ARBA" id="ARBA00022982"/>
    </source>
</evidence>
<evidence type="ECO:0000256" key="8">
    <source>
        <dbReference type="ARBA" id="ARBA00023284"/>
    </source>
</evidence>
<dbReference type="InterPro" id="IPR052454">
    <property type="entry name" value="TMX_domain-containing"/>
</dbReference>
<evidence type="ECO:0000256" key="10">
    <source>
        <dbReference type="SAM" id="SignalP"/>
    </source>
</evidence>
<sequence>MTSKLILLLSVFGVIPSALIPKSPAHNDLCPRSSRKSHRYGLITFIDDRNWNELLSGEWLLLLCSTRHATCEDLKADLYQLANPSVGCLDVGLAFGDLSEYFWLRGRFSAFGKITVYHVLDGEFRRLSSTQDAYSLRNLVILREWSELPRLPFWLHPTSTWSSFGEFVLKTMLKIRKSDIFGSTFWITAPLLSLFFIVVMPCMFLPSINQK</sequence>
<keyword evidence="3 10" id="KW-0732">Signal</keyword>
<dbReference type="HOGENOM" id="CLU_1112305_0_0_1"/>
<dbReference type="PANTHER" id="PTHR46107:SF3">
    <property type="entry name" value="THIOREDOXIN DOMAIN-CONTAINING PROTEIN"/>
    <property type="match status" value="1"/>
</dbReference>
<accession>B3NH29</accession>
<evidence type="ECO:0008006" key="13">
    <source>
        <dbReference type="Google" id="ProtNLM"/>
    </source>
</evidence>
<dbReference type="EMBL" id="CH954178">
    <property type="protein sequence ID" value="EDV51486.2"/>
    <property type="molecule type" value="Genomic_DNA"/>
</dbReference>
<evidence type="ECO:0000313" key="12">
    <source>
        <dbReference type="Proteomes" id="UP000008711"/>
    </source>
</evidence>
<evidence type="ECO:0000256" key="2">
    <source>
        <dbReference type="ARBA" id="ARBA00022448"/>
    </source>
</evidence>
<evidence type="ECO:0000256" key="1">
    <source>
        <dbReference type="ARBA" id="ARBA00004389"/>
    </source>
</evidence>
<feature type="signal peptide" evidence="10">
    <location>
        <begin position="1"/>
        <end position="25"/>
    </location>
</feature>
<keyword evidence="6 9" id="KW-1133">Transmembrane helix</keyword>
<evidence type="ECO:0000256" key="4">
    <source>
        <dbReference type="ARBA" id="ARBA00022824"/>
    </source>
</evidence>
<keyword evidence="12" id="KW-1185">Reference proteome</keyword>
<reference evidence="11 12" key="2">
    <citation type="journal article" date="2008" name="Bioinformatics">
        <title>Assembly reconciliation.</title>
        <authorList>
            <person name="Zimin A.V."/>
            <person name="Smith D.R."/>
            <person name="Sutton G."/>
            <person name="Yorke J.A."/>
        </authorList>
    </citation>
    <scope>NUCLEOTIDE SEQUENCE [LARGE SCALE GENOMIC DNA]</scope>
    <source>
        <strain evidence="11 12">TSC#14021-0224.01</strain>
    </source>
</reference>
<reference evidence="11 12" key="1">
    <citation type="journal article" date="2007" name="Nature">
        <title>Evolution of genes and genomes on the Drosophila phylogeny.</title>
        <authorList>
            <consortium name="Drosophila 12 Genomes Consortium"/>
            <person name="Clark A.G."/>
            <person name="Eisen M.B."/>
            <person name="Smith D.R."/>
            <person name="Bergman C.M."/>
            <person name="Oliver B."/>
            <person name="Markow T.A."/>
            <person name="Kaufman T.C."/>
            <person name="Kellis M."/>
            <person name="Gelbart W."/>
            <person name="Iyer V.N."/>
            <person name="Pollard D.A."/>
            <person name="Sackton T.B."/>
            <person name="Larracuente A.M."/>
            <person name="Singh N.D."/>
            <person name="Abad J.P."/>
            <person name="Abt D.N."/>
            <person name="Adryan B."/>
            <person name="Aguade M."/>
            <person name="Akashi H."/>
            <person name="Anderson W.W."/>
            <person name="Aquadro C.F."/>
            <person name="Ardell D.H."/>
            <person name="Arguello R."/>
            <person name="Artieri C.G."/>
            <person name="Barbash D.A."/>
            <person name="Barker D."/>
            <person name="Barsanti P."/>
            <person name="Batterham P."/>
            <person name="Batzoglou S."/>
            <person name="Begun D."/>
            <person name="Bhutkar A."/>
            <person name="Blanco E."/>
            <person name="Bosak S.A."/>
            <person name="Bradley R.K."/>
            <person name="Brand A.D."/>
            <person name="Brent M.R."/>
            <person name="Brooks A.N."/>
            <person name="Brown R.H."/>
            <person name="Butlin R.K."/>
            <person name="Caggese C."/>
            <person name="Calvi B.R."/>
            <person name="Bernardo de Carvalho A."/>
            <person name="Caspi A."/>
            <person name="Castrezana S."/>
            <person name="Celniker S.E."/>
            <person name="Chang J.L."/>
            <person name="Chapple C."/>
            <person name="Chatterji S."/>
            <person name="Chinwalla A."/>
            <person name="Civetta A."/>
            <person name="Clifton S.W."/>
            <person name="Comeron J.M."/>
            <person name="Costello J.C."/>
            <person name="Coyne J.A."/>
            <person name="Daub J."/>
            <person name="David R.G."/>
            <person name="Delcher A.L."/>
            <person name="Delehaunty K."/>
            <person name="Do C.B."/>
            <person name="Ebling H."/>
            <person name="Edwards K."/>
            <person name="Eickbush T."/>
            <person name="Evans J.D."/>
            <person name="Filipski A."/>
            <person name="Findeiss S."/>
            <person name="Freyhult E."/>
            <person name="Fulton L."/>
            <person name="Fulton R."/>
            <person name="Garcia A.C."/>
            <person name="Gardiner A."/>
            <person name="Garfield D.A."/>
            <person name="Garvin B.E."/>
            <person name="Gibson G."/>
            <person name="Gilbert D."/>
            <person name="Gnerre S."/>
            <person name="Godfrey J."/>
            <person name="Good R."/>
            <person name="Gotea V."/>
            <person name="Gravely B."/>
            <person name="Greenberg A.J."/>
            <person name="Griffiths-Jones S."/>
            <person name="Gross S."/>
            <person name="Guigo R."/>
            <person name="Gustafson E.A."/>
            <person name="Haerty W."/>
            <person name="Hahn M.W."/>
            <person name="Halligan D.L."/>
            <person name="Halpern A.L."/>
            <person name="Halter G.M."/>
            <person name="Han M.V."/>
            <person name="Heger A."/>
            <person name="Hillier L."/>
            <person name="Hinrichs A.S."/>
            <person name="Holmes I."/>
            <person name="Hoskins R.A."/>
            <person name="Hubisz M.J."/>
            <person name="Hultmark D."/>
            <person name="Huntley M.A."/>
            <person name="Jaffe D.B."/>
            <person name="Jagadeeshan S."/>
            <person name="Jeck W.R."/>
            <person name="Johnson J."/>
            <person name="Jones C.D."/>
            <person name="Jordan W.C."/>
            <person name="Karpen G.H."/>
            <person name="Kataoka E."/>
            <person name="Keightley P.D."/>
            <person name="Kheradpour P."/>
            <person name="Kirkness E.F."/>
            <person name="Koerich L.B."/>
            <person name="Kristiansen K."/>
            <person name="Kudrna D."/>
            <person name="Kulathinal R.J."/>
            <person name="Kumar S."/>
            <person name="Kwok R."/>
            <person name="Lander E."/>
            <person name="Langley C.H."/>
            <person name="Lapoint R."/>
            <person name="Lazzaro B.P."/>
            <person name="Lee S.J."/>
            <person name="Levesque L."/>
            <person name="Li R."/>
            <person name="Lin C.F."/>
            <person name="Lin M.F."/>
            <person name="Lindblad-Toh K."/>
            <person name="Llopart A."/>
            <person name="Long M."/>
            <person name="Low L."/>
            <person name="Lozovsky E."/>
            <person name="Lu J."/>
            <person name="Luo M."/>
            <person name="Machado C.A."/>
            <person name="Makalowski W."/>
            <person name="Marzo M."/>
            <person name="Matsuda M."/>
            <person name="Matzkin L."/>
            <person name="McAllister B."/>
            <person name="McBride C.S."/>
            <person name="McKernan B."/>
            <person name="McKernan K."/>
            <person name="Mendez-Lago M."/>
            <person name="Minx P."/>
            <person name="Mollenhauer M.U."/>
            <person name="Montooth K."/>
            <person name="Mount S.M."/>
            <person name="Mu X."/>
            <person name="Myers E."/>
            <person name="Negre B."/>
            <person name="Newfeld S."/>
            <person name="Nielsen R."/>
            <person name="Noor M.A."/>
            <person name="O'Grady P."/>
            <person name="Pachter L."/>
            <person name="Papaceit M."/>
            <person name="Parisi M.J."/>
            <person name="Parisi M."/>
            <person name="Parts L."/>
            <person name="Pedersen J.S."/>
            <person name="Pesole G."/>
            <person name="Phillippy A.M."/>
            <person name="Ponting C.P."/>
            <person name="Pop M."/>
            <person name="Porcelli D."/>
            <person name="Powell J.R."/>
            <person name="Prohaska S."/>
            <person name="Pruitt K."/>
            <person name="Puig M."/>
            <person name="Quesneville H."/>
            <person name="Ram K.R."/>
            <person name="Rand D."/>
            <person name="Rasmussen M.D."/>
            <person name="Reed L.K."/>
            <person name="Reenan R."/>
            <person name="Reily A."/>
            <person name="Remington K.A."/>
            <person name="Rieger T.T."/>
            <person name="Ritchie M.G."/>
            <person name="Robin C."/>
            <person name="Rogers Y.H."/>
            <person name="Rohde C."/>
            <person name="Rozas J."/>
            <person name="Rubenfield M.J."/>
            <person name="Ruiz A."/>
            <person name="Russo S."/>
            <person name="Salzberg S.L."/>
            <person name="Sanchez-Gracia A."/>
            <person name="Saranga D.J."/>
            <person name="Sato H."/>
            <person name="Schaeffer S.W."/>
            <person name="Schatz M.C."/>
            <person name="Schlenke T."/>
            <person name="Schwartz R."/>
            <person name="Segarra C."/>
            <person name="Singh R.S."/>
            <person name="Sirot L."/>
            <person name="Sirota M."/>
            <person name="Sisneros N.B."/>
            <person name="Smith C.D."/>
            <person name="Smith T.F."/>
            <person name="Spieth J."/>
            <person name="Stage D.E."/>
            <person name="Stark A."/>
            <person name="Stephan W."/>
            <person name="Strausberg R.L."/>
            <person name="Strempel S."/>
            <person name="Sturgill D."/>
            <person name="Sutton G."/>
            <person name="Sutton G.G."/>
            <person name="Tao W."/>
            <person name="Teichmann S."/>
            <person name="Tobari Y.N."/>
            <person name="Tomimura Y."/>
            <person name="Tsolas J.M."/>
            <person name="Valente V.L."/>
            <person name="Venter E."/>
            <person name="Venter J.C."/>
            <person name="Vicario S."/>
            <person name="Vieira F.G."/>
            <person name="Vilella A.J."/>
            <person name="Villasante A."/>
            <person name="Walenz B."/>
            <person name="Wang J."/>
            <person name="Wasserman M."/>
            <person name="Watts T."/>
            <person name="Wilson D."/>
            <person name="Wilson R.K."/>
            <person name="Wing R.A."/>
            <person name="Wolfner M.F."/>
            <person name="Wong A."/>
            <person name="Wong G.K."/>
            <person name="Wu C.I."/>
            <person name="Wu G."/>
            <person name="Yamamoto D."/>
            <person name="Yang H.P."/>
            <person name="Yang S.P."/>
            <person name="Yorke J.A."/>
            <person name="Yoshida K."/>
            <person name="Zdobnov E."/>
            <person name="Zhang P."/>
            <person name="Zhang Y."/>
            <person name="Zimin A.V."/>
            <person name="Baldwin J."/>
            <person name="Abdouelleil A."/>
            <person name="Abdulkadir J."/>
            <person name="Abebe A."/>
            <person name="Abera B."/>
            <person name="Abreu J."/>
            <person name="Acer S.C."/>
            <person name="Aftuck L."/>
            <person name="Alexander A."/>
            <person name="An P."/>
            <person name="Anderson E."/>
            <person name="Anderson S."/>
            <person name="Arachi H."/>
            <person name="Azer M."/>
            <person name="Bachantsang P."/>
            <person name="Barry A."/>
            <person name="Bayul T."/>
            <person name="Berlin A."/>
            <person name="Bessette D."/>
            <person name="Bloom T."/>
            <person name="Blye J."/>
            <person name="Boguslavskiy L."/>
            <person name="Bonnet C."/>
            <person name="Boukhgalter B."/>
            <person name="Bourzgui I."/>
            <person name="Brown A."/>
            <person name="Cahill P."/>
            <person name="Channer S."/>
            <person name="Cheshatsang Y."/>
            <person name="Chuda L."/>
            <person name="Citroen M."/>
            <person name="Collymore A."/>
            <person name="Cooke P."/>
            <person name="Costello M."/>
            <person name="D'Aco K."/>
            <person name="Daza R."/>
            <person name="De Haan G."/>
            <person name="DeGray S."/>
            <person name="DeMaso C."/>
            <person name="Dhargay N."/>
            <person name="Dooley K."/>
            <person name="Dooley E."/>
            <person name="Doricent M."/>
            <person name="Dorje P."/>
            <person name="Dorjee K."/>
            <person name="Dupes A."/>
            <person name="Elong R."/>
            <person name="Falk J."/>
            <person name="Farina A."/>
            <person name="Faro S."/>
            <person name="Ferguson D."/>
            <person name="Fisher S."/>
            <person name="Foley C.D."/>
            <person name="Franke A."/>
            <person name="Friedrich D."/>
            <person name="Gadbois L."/>
            <person name="Gearin G."/>
            <person name="Gearin C.R."/>
            <person name="Giannoukos G."/>
            <person name="Goode T."/>
            <person name="Graham J."/>
            <person name="Grandbois E."/>
            <person name="Grewal S."/>
            <person name="Gyaltsen K."/>
            <person name="Hafez N."/>
            <person name="Hagos B."/>
            <person name="Hall J."/>
            <person name="Henson C."/>
            <person name="Hollinger A."/>
            <person name="Honan T."/>
            <person name="Huard M.D."/>
            <person name="Hughes L."/>
            <person name="Hurhula B."/>
            <person name="Husby M.E."/>
            <person name="Kamat A."/>
            <person name="Kanga B."/>
            <person name="Kashin S."/>
            <person name="Khazanovich D."/>
            <person name="Kisner P."/>
            <person name="Lance K."/>
            <person name="Lara M."/>
            <person name="Lee W."/>
            <person name="Lennon N."/>
            <person name="Letendre F."/>
            <person name="LeVine R."/>
            <person name="Lipovsky A."/>
            <person name="Liu X."/>
            <person name="Liu J."/>
            <person name="Liu S."/>
            <person name="Lokyitsang T."/>
            <person name="Lokyitsang Y."/>
            <person name="Lubonja R."/>
            <person name="Lui A."/>
            <person name="MacDonald P."/>
            <person name="Magnisalis V."/>
            <person name="Maru K."/>
            <person name="Matthews C."/>
            <person name="McCusker W."/>
            <person name="McDonough S."/>
            <person name="Mehta T."/>
            <person name="Meldrim J."/>
            <person name="Meneus L."/>
            <person name="Mihai O."/>
            <person name="Mihalev A."/>
            <person name="Mihova T."/>
            <person name="Mittelman R."/>
            <person name="Mlenga V."/>
            <person name="Montmayeur A."/>
            <person name="Mulrain L."/>
            <person name="Navidi A."/>
            <person name="Naylor J."/>
            <person name="Negash T."/>
            <person name="Nguyen T."/>
            <person name="Nguyen N."/>
            <person name="Nicol R."/>
            <person name="Norbu C."/>
            <person name="Norbu N."/>
            <person name="Novod N."/>
            <person name="O'Neill B."/>
            <person name="Osman S."/>
            <person name="Markiewicz E."/>
            <person name="Oyono O.L."/>
            <person name="Patti C."/>
            <person name="Phunkhang P."/>
            <person name="Pierre F."/>
            <person name="Priest M."/>
            <person name="Raghuraman S."/>
            <person name="Rege F."/>
            <person name="Reyes R."/>
            <person name="Rise C."/>
            <person name="Rogov P."/>
            <person name="Ross K."/>
            <person name="Ryan E."/>
            <person name="Settipalli S."/>
            <person name="Shea T."/>
            <person name="Sherpa N."/>
            <person name="Shi L."/>
            <person name="Shih D."/>
            <person name="Sparrow T."/>
            <person name="Spaulding J."/>
            <person name="Stalker J."/>
            <person name="Stange-Thomann N."/>
            <person name="Stavropoulos S."/>
            <person name="Stone C."/>
            <person name="Strader C."/>
            <person name="Tesfaye S."/>
            <person name="Thomson T."/>
            <person name="Thoulutsang Y."/>
            <person name="Thoulutsang D."/>
            <person name="Topham K."/>
            <person name="Topping I."/>
            <person name="Tsamla T."/>
            <person name="Vassiliev H."/>
            <person name="Vo A."/>
            <person name="Wangchuk T."/>
            <person name="Wangdi T."/>
            <person name="Weiand M."/>
            <person name="Wilkinson J."/>
            <person name="Wilson A."/>
            <person name="Yadav S."/>
            <person name="Young G."/>
            <person name="Yu Q."/>
            <person name="Zembek L."/>
            <person name="Zhong D."/>
            <person name="Zimmer A."/>
            <person name="Zwirko Z."/>
            <person name="Jaffe D.B."/>
            <person name="Alvarez P."/>
            <person name="Brockman W."/>
            <person name="Butler J."/>
            <person name="Chin C."/>
            <person name="Gnerre S."/>
            <person name="Grabherr M."/>
            <person name="Kleber M."/>
            <person name="Mauceli E."/>
            <person name="MacCallum I."/>
        </authorList>
    </citation>
    <scope>NUCLEOTIDE SEQUENCE [LARGE SCALE GENOMIC DNA]</scope>
    <source>
        <strain evidence="11 12">TSC#14021-0224.01</strain>
    </source>
</reference>
<dbReference type="PANTHER" id="PTHR46107">
    <property type="entry name" value="DUMPY: SHORTER THAN WILD-TYPE"/>
    <property type="match status" value="1"/>
</dbReference>
<gene>
    <name evidence="11" type="primary">Dere\GG15540</name>
    <name evidence="11" type="synonym">dere_GLEANR_15606</name>
    <name evidence="11" type="synonym">GG15540</name>
    <name evidence="11" type="ORF">Dere_GG15540</name>
</gene>
<comment type="subcellular location">
    <subcellularLocation>
        <location evidence="1">Endoplasmic reticulum membrane</location>
        <topology evidence="1">Single-pass membrane protein</topology>
    </subcellularLocation>
</comment>
<evidence type="ECO:0000256" key="9">
    <source>
        <dbReference type="SAM" id="Phobius"/>
    </source>
</evidence>
<keyword evidence="9" id="KW-0812">Transmembrane</keyword>
<feature type="transmembrane region" description="Helical" evidence="9">
    <location>
        <begin position="185"/>
        <end position="205"/>
    </location>
</feature>
<evidence type="ECO:0000256" key="7">
    <source>
        <dbReference type="ARBA" id="ARBA00023157"/>
    </source>
</evidence>
<dbReference type="AlphaFoldDB" id="B3NH29"/>
<protein>
    <recommendedName>
        <fullName evidence="13">Thioredoxin-related transmembrane protein 1</fullName>
    </recommendedName>
</protein>
<evidence type="ECO:0000256" key="3">
    <source>
        <dbReference type="ARBA" id="ARBA00022729"/>
    </source>
</evidence>
<organism evidence="11 12">
    <name type="scientific">Drosophila erecta</name>
    <name type="common">Fruit fly</name>
    <dbReference type="NCBI Taxonomy" id="7220"/>
    <lineage>
        <taxon>Eukaryota</taxon>
        <taxon>Metazoa</taxon>
        <taxon>Ecdysozoa</taxon>
        <taxon>Arthropoda</taxon>
        <taxon>Hexapoda</taxon>
        <taxon>Insecta</taxon>
        <taxon>Pterygota</taxon>
        <taxon>Neoptera</taxon>
        <taxon>Endopterygota</taxon>
        <taxon>Diptera</taxon>
        <taxon>Brachycera</taxon>
        <taxon>Muscomorpha</taxon>
        <taxon>Ephydroidea</taxon>
        <taxon>Drosophilidae</taxon>
        <taxon>Drosophila</taxon>
        <taxon>Sophophora</taxon>
    </lineage>
</organism>
<keyword evidence="7" id="KW-1015">Disulfide bond</keyword>
<keyword evidence="8" id="KW-0676">Redox-active center</keyword>
<proteinExistence type="predicted"/>
<keyword evidence="5" id="KW-0249">Electron transport</keyword>
<evidence type="ECO:0000256" key="6">
    <source>
        <dbReference type="ARBA" id="ARBA00022989"/>
    </source>
</evidence>
<dbReference type="GO" id="GO:0005789">
    <property type="term" value="C:endoplasmic reticulum membrane"/>
    <property type="evidence" value="ECO:0007669"/>
    <property type="project" value="UniProtKB-SubCell"/>
</dbReference>
<dbReference type="eggNOG" id="KOG0913">
    <property type="taxonomic scope" value="Eukaryota"/>
</dbReference>
<keyword evidence="4" id="KW-0256">Endoplasmic reticulum</keyword>
<dbReference type="OrthoDB" id="7872462at2759"/>
<keyword evidence="9" id="KW-0472">Membrane</keyword>
<keyword evidence="2" id="KW-0813">Transport</keyword>
<name>B3NH29_DROER</name>
<feature type="chain" id="PRO_5006455323" description="Thioredoxin-related transmembrane protein 1" evidence="10">
    <location>
        <begin position="26"/>
        <end position="211"/>
    </location>
</feature>
<evidence type="ECO:0000313" key="11">
    <source>
        <dbReference type="EMBL" id="EDV51486.2"/>
    </source>
</evidence>
<dbReference type="Proteomes" id="UP000008711">
    <property type="component" value="Unassembled WGS sequence"/>
</dbReference>